<reference evidence="1 2" key="1">
    <citation type="journal article" date="2023" name="Sci. Data">
        <title>Genome assembly of the Korean intertidal mud-creeper Batillaria attramentaria.</title>
        <authorList>
            <person name="Patra A.K."/>
            <person name="Ho P.T."/>
            <person name="Jun S."/>
            <person name="Lee S.J."/>
            <person name="Kim Y."/>
            <person name="Won Y.J."/>
        </authorList>
    </citation>
    <scope>NUCLEOTIDE SEQUENCE [LARGE SCALE GENOMIC DNA]</scope>
    <source>
        <strain evidence="1">Wonlab-2016</strain>
    </source>
</reference>
<comment type="caution">
    <text evidence="1">The sequence shown here is derived from an EMBL/GenBank/DDBJ whole genome shotgun (WGS) entry which is preliminary data.</text>
</comment>
<evidence type="ECO:0000313" key="2">
    <source>
        <dbReference type="Proteomes" id="UP001519460"/>
    </source>
</evidence>
<accession>A0ABD0J4G4</accession>
<name>A0ABD0J4G4_9CAEN</name>
<keyword evidence="2" id="KW-1185">Reference proteome</keyword>
<dbReference type="Proteomes" id="UP001519460">
    <property type="component" value="Unassembled WGS sequence"/>
</dbReference>
<gene>
    <name evidence="1" type="ORF">BaRGS_00038918</name>
</gene>
<evidence type="ECO:0000313" key="1">
    <source>
        <dbReference type="EMBL" id="KAK7460330.1"/>
    </source>
</evidence>
<sequence>MKTHSGKVLMVGPNAFVPDNHCVQVGLFVTDCVLSDTQGRDLRHEYFQSVLTTNHSDYMSSDCAFLLTTTSVVSGESSGNKTKLSACTTLSPLLGEAFRYVVVLA</sequence>
<dbReference type="EMBL" id="JACVVK020000652">
    <property type="protein sequence ID" value="KAK7460330.1"/>
    <property type="molecule type" value="Genomic_DNA"/>
</dbReference>
<organism evidence="1 2">
    <name type="scientific">Batillaria attramentaria</name>
    <dbReference type="NCBI Taxonomy" id="370345"/>
    <lineage>
        <taxon>Eukaryota</taxon>
        <taxon>Metazoa</taxon>
        <taxon>Spiralia</taxon>
        <taxon>Lophotrochozoa</taxon>
        <taxon>Mollusca</taxon>
        <taxon>Gastropoda</taxon>
        <taxon>Caenogastropoda</taxon>
        <taxon>Sorbeoconcha</taxon>
        <taxon>Cerithioidea</taxon>
        <taxon>Batillariidae</taxon>
        <taxon>Batillaria</taxon>
    </lineage>
</organism>
<proteinExistence type="predicted"/>
<dbReference type="AlphaFoldDB" id="A0ABD0J4G4"/>
<protein>
    <submittedName>
        <fullName evidence="1">Uncharacterized protein</fullName>
    </submittedName>
</protein>